<proteinExistence type="predicted"/>
<dbReference type="Proteomes" id="UP001153954">
    <property type="component" value="Unassembled WGS sequence"/>
</dbReference>
<reference evidence="1" key="1">
    <citation type="submission" date="2022-03" db="EMBL/GenBank/DDBJ databases">
        <authorList>
            <person name="Tunstrom K."/>
        </authorList>
    </citation>
    <scope>NUCLEOTIDE SEQUENCE</scope>
</reference>
<evidence type="ECO:0000313" key="1">
    <source>
        <dbReference type="EMBL" id="CAH2088536.1"/>
    </source>
</evidence>
<sequence>MSRYCEFKANLEENLRDQIVCGLRSELVRQRLFAEANLDYKKARALASTLEAAERDAGAVDGSQVQTYDKEITERVQKLDITKCSA</sequence>
<accession>A0AAU9TRW4</accession>
<keyword evidence="2" id="KW-1185">Reference proteome</keyword>
<dbReference type="EMBL" id="CAKOGL010000007">
    <property type="protein sequence ID" value="CAH2088536.1"/>
    <property type="molecule type" value="Genomic_DNA"/>
</dbReference>
<name>A0AAU9TRW4_EUPED</name>
<organism evidence="1 2">
    <name type="scientific">Euphydryas editha</name>
    <name type="common">Edith's checkerspot</name>
    <dbReference type="NCBI Taxonomy" id="104508"/>
    <lineage>
        <taxon>Eukaryota</taxon>
        <taxon>Metazoa</taxon>
        <taxon>Ecdysozoa</taxon>
        <taxon>Arthropoda</taxon>
        <taxon>Hexapoda</taxon>
        <taxon>Insecta</taxon>
        <taxon>Pterygota</taxon>
        <taxon>Neoptera</taxon>
        <taxon>Endopterygota</taxon>
        <taxon>Lepidoptera</taxon>
        <taxon>Glossata</taxon>
        <taxon>Ditrysia</taxon>
        <taxon>Papilionoidea</taxon>
        <taxon>Nymphalidae</taxon>
        <taxon>Nymphalinae</taxon>
        <taxon>Euphydryas</taxon>
    </lineage>
</organism>
<protein>
    <submittedName>
        <fullName evidence="1">Uncharacterized protein</fullName>
    </submittedName>
</protein>
<gene>
    <name evidence="1" type="ORF">EEDITHA_LOCUS4688</name>
</gene>
<comment type="caution">
    <text evidence="1">The sequence shown here is derived from an EMBL/GenBank/DDBJ whole genome shotgun (WGS) entry which is preliminary data.</text>
</comment>
<evidence type="ECO:0000313" key="2">
    <source>
        <dbReference type="Proteomes" id="UP001153954"/>
    </source>
</evidence>
<dbReference type="AlphaFoldDB" id="A0AAU9TRW4"/>